<feature type="compositionally biased region" description="Basic residues" evidence="1">
    <location>
        <begin position="593"/>
        <end position="604"/>
    </location>
</feature>
<accession>A0AAN9A2X5</accession>
<feature type="compositionally biased region" description="Basic and acidic residues" evidence="1">
    <location>
        <begin position="39"/>
        <end position="54"/>
    </location>
</feature>
<feature type="region of interest" description="Disordered" evidence="1">
    <location>
        <begin position="535"/>
        <end position="604"/>
    </location>
</feature>
<feature type="region of interest" description="Disordered" evidence="1">
    <location>
        <begin position="1"/>
        <end position="20"/>
    </location>
</feature>
<feature type="region of interest" description="Disordered" evidence="1">
    <location>
        <begin position="178"/>
        <end position="220"/>
    </location>
</feature>
<evidence type="ECO:0000313" key="2">
    <source>
        <dbReference type="EMBL" id="KAK7067612.1"/>
    </source>
</evidence>
<dbReference type="Proteomes" id="UP001381693">
    <property type="component" value="Unassembled WGS sequence"/>
</dbReference>
<feature type="compositionally biased region" description="Basic and acidic residues" evidence="1">
    <location>
        <begin position="63"/>
        <end position="76"/>
    </location>
</feature>
<name>A0AAN9A2X5_HALRR</name>
<proteinExistence type="predicted"/>
<dbReference type="AlphaFoldDB" id="A0AAN9A2X5"/>
<feature type="compositionally biased region" description="Basic and acidic residues" evidence="1">
    <location>
        <begin position="558"/>
        <end position="569"/>
    </location>
</feature>
<feature type="compositionally biased region" description="Basic and acidic residues" evidence="1">
    <location>
        <begin position="207"/>
        <end position="220"/>
    </location>
</feature>
<feature type="compositionally biased region" description="Basic and acidic residues" evidence="1">
    <location>
        <begin position="183"/>
        <end position="198"/>
    </location>
</feature>
<protein>
    <submittedName>
        <fullName evidence="2">Uncharacterized protein</fullName>
    </submittedName>
</protein>
<reference evidence="2 3" key="1">
    <citation type="submission" date="2023-11" db="EMBL/GenBank/DDBJ databases">
        <title>Halocaridina rubra genome assembly.</title>
        <authorList>
            <person name="Smith C."/>
        </authorList>
    </citation>
    <scope>NUCLEOTIDE SEQUENCE [LARGE SCALE GENOMIC DNA]</scope>
    <source>
        <strain evidence="2">EP-1</strain>
        <tissue evidence="2">Whole</tissue>
    </source>
</reference>
<feature type="compositionally biased region" description="Basic and acidic residues" evidence="1">
    <location>
        <begin position="330"/>
        <end position="357"/>
    </location>
</feature>
<organism evidence="2 3">
    <name type="scientific">Halocaridina rubra</name>
    <name type="common">Hawaiian red shrimp</name>
    <dbReference type="NCBI Taxonomy" id="373956"/>
    <lineage>
        <taxon>Eukaryota</taxon>
        <taxon>Metazoa</taxon>
        <taxon>Ecdysozoa</taxon>
        <taxon>Arthropoda</taxon>
        <taxon>Crustacea</taxon>
        <taxon>Multicrustacea</taxon>
        <taxon>Malacostraca</taxon>
        <taxon>Eumalacostraca</taxon>
        <taxon>Eucarida</taxon>
        <taxon>Decapoda</taxon>
        <taxon>Pleocyemata</taxon>
        <taxon>Caridea</taxon>
        <taxon>Atyoidea</taxon>
        <taxon>Atyidae</taxon>
        <taxon>Halocaridina</taxon>
    </lineage>
</organism>
<comment type="caution">
    <text evidence="2">The sequence shown here is derived from an EMBL/GenBank/DDBJ whole genome shotgun (WGS) entry which is preliminary data.</text>
</comment>
<dbReference type="EMBL" id="JAXCGZ010017945">
    <property type="protein sequence ID" value="KAK7067612.1"/>
    <property type="molecule type" value="Genomic_DNA"/>
</dbReference>
<gene>
    <name evidence="2" type="ORF">SK128_022250</name>
</gene>
<feature type="region of interest" description="Disordered" evidence="1">
    <location>
        <begin position="34"/>
        <end position="76"/>
    </location>
</feature>
<feature type="region of interest" description="Disordered" evidence="1">
    <location>
        <begin position="324"/>
        <end position="357"/>
    </location>
</feature>
<evidence type="ECO:0000313" key="3">
    <source>
        <dbReference type="Proteomes" id="UP001381693"/>
    </source>
</evidence>
<feature type="non-terminal residue" evidence="2">
    <location>
        <position position="1"/>
    </location>
</feature>
<sequence length="604" mass="69781">EMKEIRECVPPEQGKVDDEEEEVLENLKKLAVETAGEIQHPKNSEDVGSKEVETSVHVPSENEMSKVESKEKVREAEPKLIVEEQTLSLDDYEAVKECFDTPSRKIDEEVHIQTEKESLVELQSKECDRAFQENNSTELNEVFQEMKEIRECVPPEQGKVDDEEEEVLENLKKLAVETAGEIQHPKNSEDVGSKEVETSVHVPSENEMSKVESKEKVREAEPKLIVEEQTLSLDDYEAVKECFDTPNRKKDEEVHIQTEKEVLVELQSKECDRAFHENNSTKLKEIIQEMKKSRKCVPPEQGKVDDEEEEVLENLRKLAMETAGKRLHPKNNEDVGPKEVETSVHEPSENETSKERVNEAPAKLIVEELLTEALLIVEELVKEAQPKLIVEELVNEAQAKLIVEELSLSMDDYKAVKECFDTRNRRVRFTFDDENSVITLQGHKLQVIKATIRDMKRYCQVDYTKKEMAYALGRKYRTDVSNMPLKDLERKYDVKLRVPKVTFKKDYIFITGNRDAANAAFEEINWSLERSMQAQENMQKEIDKEQRKLRKNNANTENSKKEKKAEANESRIQNGDGKSMKGKNKIKENRYGLIKKKGKMNPRC</sequence>
<evidence type="ECO:0000256" key="1">
    <source>
        <dbReference type="SAM" id="MobiDB-lite"/>
    </source>
</evidence>
<keyword evidence="3" id="KW-1185">Reference proteome</keyword>